<keyword evidence="4" id="KW-1185">Reference proteome</keyword>
<evidence type="ECO:0000313" key="4">
    <source>
        <dbReference type="Proteomes" id="UP000717696"/>
    </source>
</evidence>
<comment type="caution">
    <text evidence="3">The sequence shown here is derived from an EMBL/GenBank/DDBJ whole genome shotgun (WGS) entry which is preliminary data.</text>
</comment>
<feature type="transmembrane region" description="Helical" evidence="2">
    <location>
        <begin position="368"/>
        <end position="387"/>
    </location>
</feature>
<name>A0A9P9DJN8_9HYPO</name>
<keyword evidence="2" id="KW-0812">Transmembrane</keyword>
<sequence>MGNITSLIAPCKIDLACSAQFDEGGIAVLSIGNIDRGSFEGDQDIAGLGIIIAFFLPTLGLLITSLIVILSLVKESIPKGSTGWAAKNFNRLPLPVPNPPHPSAGPPRPRPVRRRPSSPAIPLNTRPHAYGPSGFSPPSFSQGFGIHHHSSIHRPFNQLMHQNNPHFEHDVEPQYAHSGPFLVSTPSNNTSKTSVPSQDSRRTYWPKLPSANWWYDLFEAALLCVPDSQLLLAIALFSYFFLVNGICDMSHYHLQIGINLALLACTNFLLSFALVRRYWNAPFAAFFRVVCQLLVLGGLGLIFDTRRRRGYTAESLPSASRKDSLILLSAGCFLDGEYKDDLQRLTTTTRTAQLVGELNEAVWSSLDVIFWIGLISATLAILIFHICRLIKRKNSGSDDHDDDNVEDHTAPAPKRFLTWVFSLCIAMLVLTCMTIASTARNREWVRRSGWMADDTEEESVNSFGQIAALVAMGTVIITMFDKIVRYP</sequence>
<evidence type="ECO:0000256" key="2">
    <source>
        <dbReference type="SAM" id="Phobius"/>
    </source>
</evidence>
<feature type="transmembrane region" description="Helical" evidence="2">
    <location>
        <begin position="416"/>
        <end position="439"/>
    </location>
</feature>
<gene>
    <name evidence="3" type="ORF">B0J13DRAFT_612846</name>
</gene>
<dbReference type="PANTHER" id="PTHR37577">
    <property type="entry name" value="INTEGRAL MEMBRANE PROTEIN"/>
    <property type="match status" value="1"/>
</dbReference>
<keyword evidence="2" id="KW-1133">Transmembrane helix</keyword>
<dbReference type="EMBL" id="JAGMUU010000029">
    <property type="protein sequence ID" value="KAH7120134.1"/>
    <property type="molecule type" value="Genomic_DNA"/>
</dbReference>
<keyword evidence="2" id="KW-0472">Membrane</keyword>
<feature type="transmembrane region" description="Helical" evidence="2">
    <location>
        <begin position="254"/>
        <end position="275"/>
    </location>
</feature>
<feature type="transmembrane region" description="Helical" evidence="2">
    <location>
        <begin position="459"/>
        <end position="480"/>
    </location>
</feature>
<dbReference type="AlphaFoldDB" id="A0A9P9DJN8"/>
<dbReference type="OrthoDB" id="5101839at2759"/>
<reference evidence="3" key="1">
    <citation type="journal article" date="2021" name="Nat. Commun.">
        <title>Genetic determinants of endophytism in the Arabidopsis root mycobiome.</title>
        <authorList>
            <person name="Mesny F."/>
            <person name="Miyauchi S."/>
            <person name="Thiergart T."/>
            <person name="Pickel B."/>
            <person name="Atanasova L."/>
            <person name="Karlsson M."/>
            <person name="Huettel B."/>
            <person name="Barry K.W."/>
            <person name="Haridas S."/>
            <person name="Chen C."/>
            <person name="Bauer D."/>
            <person name="Andreopoulos W."/>
            <person name="Pangilinan J."/>
            <person name="LaButti K."/>
            <person name="Riley R."/>
            <person name="Lipzen A."/>
            <person name="Clum A."/>
            <person name="Drula E."/>
            <person name="Henrissat B."/>
            <person name="Kohler A."/>
            <person name="Grigoriev I.V."/>
            <person name="Martin F.M."/>
            <person name="Hacquard S."/>
        </authorList>
    </citation>
    <scope>NUCLEOTIDE SEQUENCE</scope>
    <source>
        <strain evidence="3">MPI-CAGE-AT-0021</strain>
    </source>
</reference>
<dbReference type="Proteomes" id="UP000717696">
    <property type="component" value="Unassembled WGS sequence"/>
</dbReference>
<evidence type="ECO:0000313" key="3">
    <source>
        <dbReference type="EMBL" id="KAH7120134.1"/>
    </source>
</evidence>
<evidence type="ECO:0000256" key="1">
    <source>
        <dbReference type="SAM" id="MobiDB-lite"/>
    </source>
</evidence>
<protein>
    <submittedName>
        <fullName evidence="3">Uncharacterized protein</fullName>
    </submittedName>
</protein>
<dbReference type="InterPro" id="IPR053018">
    <property type="entry name" value="Elsinochrome_Biosynth-Asso"/>
</dbReference>
<accession>A0A9P9DJN8</accession>
<feature type="transmembrane region" description="Helical" evidence="2">
    <location>
        <begin position="45"/>
        <end position="73"/>
    </location>
</feature>
<feature type="compositionally biased region" description="Pro residues" evidence="1">
    <location>
        <begin position="95"/>
        <end position="109"/>
    </location>
</feature>
<feature type="region of interest" description="Disordered" evidence="1">
    <location>
        <begin position="95"/>
        <end position="134"/>
    </location>
</feature>
<feature type="transmembrane region" description="Helical" evidence="2">
    <location>
        <begin position="217"/>
        <end position="242"/>
    </location>
</feature>
<proteinExistence type="predicted"/>
<dbReference type="PANTHER" id="PTHR37577:SF1">
    <property type="entry name" value="INTEGRAL MEMBRANE PROTEIN"/>
    <property type="match status" value="1"/>
</dbReference>
<feature type="transmembrane region" description="Helical" evidence="2">
    <location>
        <begin position="282"/>
        <end position="303"/>
    </location>
</feature>
<organism evidence="3 4">
    <name type="scientific">Dactylonectria estremocensis</name>
    <dbReference type="NCBI Taxonomy" id="1079267"/>
    <lineage>
        <taxon>Eukaryota</taxon>
        <taxon>Fungi</taxon>
        <taxon>Dikarya</taxon>
        <taxon>Ascomycota</taxon>
        <taxon>Pezizomycotina</taxon>
        <taxon>Sordariomycetes</taxon>
        <taxon>Hypocreomycetidae</taxon>
        <taxon>Hypocreales</taxon>
        <taxon>Nectriaceae</taxon>
        <taxon>Dactylonectria</taxon>
    </lineage>
</organism>